<sequence length="211" mass="23204">MLKKDKHDGFFGGLYKRNETFLMLSTMIFLVSMFVGYAFSGVLDQVLGSVLGDLKRRLTEGELKLTTFSIFANNLKVAFLIYGGGLVLGLFTVFYLIVNGAFLGYAATKFPLGDFIIFTIPHGIPEIIGIVIAGAAGFRLASCVMHILKDITHIRSDISFTGQLKHVLEIHADEFVESLKLFGIAVVFLIIAAFIEANLSIPWGTYIRGVL</sequence>
<evidence type="ECO:0008006" key="4">
    <source>
        <dbReference type="Google" id="ProtNLM"/>
    </source>
</evidence>
<dbReference type="PANTHER" id="PTHR35337">
    <property type="entry name" value="SLR1478 PROTEIN"/>
    <property type="match status" value="1"/>
</dbReference>
<dbReference type="STRING" id="868131.MSWAN_1747"/>
<dbReference type="InterPro" id="IPR002798">
    <property type="entry name" value="SpoIIM-like"/>
</dbReference>
<accession>F6D3V6</accession>
<name>F6D3V6_METPW</name>
<dbReference type="eggNOG" id="arCOG01994">
    <property type="taxonomic scope" value="Archaea"/>
</dbReference>
<reference evidence="2 3" key="1">
    <citation type="journal article" date="2014" name="Int. J. Syst. Evol. Microbiol.">
        <title>Methanobacterium paludis sp. nov. and a novel strain of Methanobacterium lacus isolated from northern peatlands.</title>
        <authorList>
            <person name="Cadillo-Quiroz H."/>
            <person name="Brauer S.L."/>
            <person name="Goodson N."/>
            <person name="Yavitt J.B."/>
            <person name="Zinder S.H."/>
        </authorList>
    </citation>
    <scope>NUCLEOTIDE SEQUENCE [LARGE SCALE GENOMIC DNA]</scope>
    <source>
        <strain evidence="3">DSM 25820 / JCM 18151 / SWAN1</strain>
    </source>
</reference>
<dbReference type="RefSeq" id="WP_013826257.1">
    <property type="nucleotide sequence ID" value="NC_015574.1"/>
</dbReference>
<dbReference type="GeneID" id="10669257"/>
<organism evidence="2 3">
    <name type="scientific">Methanobacterium paludis (strain DSM 25820 / JCM 18151 / SWAN1)</name>
    <dbReference type="NCBI Taxonomy" id="868131"/>
    <lineage>
        <taxon>Archaea</taxon>
        <taxon>Methanobacteriati</taxon>
        <taxon>Methanobacteriota</taxon>
        <taxon>Methanomada group</taxon>
        <taxon>Methanobacteria</taxon>
        <taxon>Methanobacteriales</taxon>
        <taxon>Methanobacteriaceae</taxon>
        <taxon>Methanobacterium</taxon>
    </lineage>
</organism>
<keyword evidence="1" id="KW-0472">Membrane</keyword>
<evidence type="ECO:0000256" key="1">
    <source>
        <dbReference type="SAM" id="Phobius"/>
    </source>
</evidence>
<dbReference type="PANTHER" id="PTHR35337:SF1">
    <property type="entry name" value="SLR1478 PROTEIN"/>
    <property type="match status" value="1"/>
</dbReference>
<dbReference type="Proteomes" id="UP000009231">
    <property type="component" value="Chromosome"/>
</dbReference>
<keyword evidence="1" id="KW-0812">Transmembrane</keyword>
<dbReference type="AlphaFoldDB" id="F6D3V6"/>
<dbReference type="HOGENOM" id="CLU_099320_0_1_2"/>
<dbReference type="EMBL" id="CP002772">
    <property type="protein sequence ID" value="AEG18758.1"/>
    <property type="molecule type" value="Genomic_DNA"/>
</dbReference>
<proteinExistence type="predicted"/>
<keyword evidence="3" id="KW-1185">Reference proteome</keyword>
<dbReference type="KEGG" id="mew:MSWAN_1747"/>
<feature type="transmembrane region" description="Helical" evidence="1">
    <location>
        <begin position="181"/>
        <end position="201"/>
    </location>
</feature>
<evidence type="ECO:0000313" key="3">
    <source>
        <dbReference type="Proteomes" id="UP000009231"/>
    </source>
</evidence>
<keyword evidence="1" id="KW-1133">Transmembrane helix</keyword>
<gene>
    <name evidence="2" type="ordered locus">MSWAN_1747</name>
</gene>
<evidence type="ECO:0000313" key="2">
    <source>
        <dbReference type="EMBL" id="AEG18758.1"/>
    </source>
</evidence>
<feature type="transmembrane region" description="Helical" evidence="1">
    <location>
        <begin position="79"/>
        <end position="106"/>
    </location>
</feature>
<protein>
    <recommendedName>
        <fullName evidence="4">Stage II sporulation protein M</fullName>
    </recommendedName>
</protein>
<feature type="transmembrane region" description="Helical" evidence="1">
    <location>
        <begin position="21"/>
        <end position="39"/>
    </location>
</feature>
<dbReference type="Pfam" id="PF01944">
    <property type="entry name" value="SpoIIM"/>
    <property type="match status" value="1"/>
</dbReference>